<sequence length="127" mass="14326">MSTGQKYSGKGDSTTQSTQTAQNEAKLAATTKKRSKSGITFDKEDNETVTIPMAFGGRMQDPVQINRLRQDIRAWFTAYIPVWESSFNPNDLEKSIEHFEVLDEFLSALVEEGITQMESKEGLRDDK</sequence>
<proteinExistence type="predicted"/>
<organism evidence="2 3">
    <name type="scientific">Spirosoma arboris</name>
    <dbReference type="NCBI Taxonomy" id="2682092"/>
    <lineage>
        <taxon>Bacteria</taxon>
        <taxon>Pseudomonadati</taxon>
        <taxon>Bacteroidota</taxon>
        <taxon>Cytophagia</taxon>
        <taxon>Cytophagales</taxon>
        <taxon>Cytophagaceae</taxon>
        <taxon>Spirosoma</taxon>
    </lineage>
</organism>
<dbReference type="AlphaFoldDB" id="A0A7K1SRN1"/>
<evidence type="ECO:0000313" key="2">
    <source>
        <dbReference type="EMBL" id="MVM36236.1"/>
    </source>
</evidence>
<gene>
    <name evidence="2" type="ORF">GO755_39870</name>
</gene>
<evidence type="ECO:0000256" key="1">
    <source>
        <dbReference type="SAM" id="MobiDB-lite"/>
    </source>
</evidence>
<feature type="region of interest" description="Disordered" evidence="1">
    <location>
        <begin position="1"/>
        <end position="43"/>
    </location>
</feature>
<dbReference type="EMBL" id="WPIN01000034">
    <property type="protein sequence ID" value="MVM36236.1"/>
    <property type="molecule type" value="Genomic_DNA"/>
</dbReference>
<comment type="caution">
    <text evidence="2">The sequence shown here is derived from an EMBL/GenBank/DDBJ whole genome shotgun (WGS) entry which is preliminary data.</text>
</comment>
<evidence type="ECO:0000313" key="3">
    <source>
        <dbReference type="Proteomes" id="UP000436006"/>
    </source>
</evidence>
<dbReference type="Proteomes" id="UP000436006">
    <property type="component" value="Unassembled WGS sequence"/>
</dbReference>
<keyword evidence="3" id="KW-1185">Reference proteome</keyword>
<accession>A0A7K1SRN1</accession>
<feature type="compositionally biased region" description="Polar residues" evidence="1">
    <location>
        <begin position="1"/>
        <end position="23"/>
    </location>
</feature>
<name>A0A7K1SRN1_9BACT</name>
<reference evidence="2 3" key="1">
    <citation type="submission" date="2019-12" db="EMBL/GenBank/DDBJ databases">
        <title>Spirosoma sp. HMF4905 genome sequencing and assembly.</title>
        <authorList>
            <person name="Kang H."/>
            <person name="Cha I."/>
            <person name="Kim H."/>
            <person name="Joh K."/>
        </authorList>
    </citation>
    <scope>NUCLEOTIDE SEQUENCE [LARGE SCALE GENOMIC DNA]</scope>
    <source>
        <strain evidence="2 3">HMF4905</strain>
    </source>
</reference>
<protein>
    <submittedName>
        <fullName evidence="2">Uncharacterized protein</fullName>
    </submittedName>
</protein>
<dbReference type="RefSeq" id="WP_157591033.1">
    <property type="nucleotide sequence ID" value="NZ_WPIN01000034.1"/>
</dbReference>